<dbReference type="Proteomes" id="UP000299084">
    <property type="component" value="Unassembled WGS sequence"/>
</dbReference>
<keyword evidence="2" id="KW-1185">Reference proteome</keyword>
<dbReference type="AlphaFoldDB" id="A0A5N4CJS0"/>
<evidence type="ECO:0000313" key="2">
    <source>
        <dbReference type="Proteomes" id="UP000299084"/>
    </source>
</evidence>
<sequence>MGPPSAKGTGDSVSTLGFSVQLSRWVYSLFLQRGPRGSHPSRCCLSTPPFAGSTSSLIRVSANREWVRLHDNFAAGGGMDSLPFSHVEPRCPRAQAGCILDLEATYLCQRLQLATLAVTETCSSGGPLKM</sequence>
<name>A0A5N4CJS0_CAMDR</name>
<proteinExistence type="predicted"/>
<evidence type="ECO:0000313" key="1">
    <source>
        <dbReference type="EMBL" id="KAB1258614.1"/>
    </source>
</evidence>
<organism evidence="1 2">
    <name type="scientific">Camelus dromedarius</name>
    <name type="common">Dromedary</name>
    <name type="synonym">Arabian camel</name>
    <dbReference type="NCBI Taxonomy" id="9838"/>
    <lineage>
        <taxon>Eukaryota</taxon>
        <taxon>Metazoa</taxon>
        <taxon>Chordata</taxon>
        <taxon>Craniata</taxon>
        <taxon>Vertebrata</taxon>
        <taxon>Euteleostomi</taxon>
        <taxon>Mammalia</taxon>
        <taxon>Eutheria</taxon>
        <taxon>Laurasiatheria</taxon>
        <taxon>Artiodactyla</taxon>
        <taxon>Tylopoda</taxon>
        <taxon>Camelidae</taxon>
        <taxon>Camelus</taxon>
    </lineage>
</organism>
<accession>A0A5N4CJS0</accession>
<protein>
    <submittedName>
        <fullName evidence="1">Uncharacterized protein</fullName>
    </submittedName>
</protein>
<reference evidence="1 2" key="1">
    <citation type="journal article" date="2019" name="Mol. Ecol. Resour.">
        <title>Improving Illumina assemblies with Hi-C and long reads: an example with the North African dromedary.</title>
        <authorList>
            <person name="Elbers J.P."/>
            <person name="Rogers M.F."/>
            <person name="Perelman P.L."/>
            <person name="Proskuryakova A.A."/>
            <person name="Serdyukova N.A."/>
            <person name="Johnson W.E."/>
            <person name="Horin P."/>
            <person name="Corander J."/>
            <person name="Murphy D."/>
            <person name="Burger P.A."/>
        </authorList>
    </citation>
    <scope>NUCLEOTIDE SEQUENCE [LARGE SCALE GENOMIC DNA]</scope>
    <source>
        <strain evidence="1">Drom800</strain>
        <tissue evidence="1">Blood</tissue>
    </source>
</reference>
<dbReference type="EMBL" id="JWIN03000023">
    <property type="protein sequence ID" value="KAB1258614.1"/>
    <property type="molecule type" value="Genomic_DNA"/>
</dbReference>
<comment type="caution">
    <text evidence="1">The sequence shown here is derived from an EMBL/GenBank/DDBJ whole genome shotgun (WGS) entry which is preliminary data.</text>
</comment>
<gene>
    <name evidence="1" type="ORF">Cadr_000023159</name>
</gene>